<dbReference type="Proteomes" id="UP000005239">
    <property type="component" value="Unassembled WGS sequence"/>
</dbReference>
<keyword evidence="6" id="KW-1015">Disulfide bond</keyword>
<dbReference type="InterPro" id="IPR003598">
    <property type="entry name" value="Ig_sub2"/>
</dbReference>
<evidence type="ECO:0000313" key="11">
    <source>
        <dbReference type="Proteomes" id="UP000005239"/>
    </source>
</evidence>
<keyword evidence="7" id="KW-0325">Glycoprotein</keyword>
<keyword evidence="3" id="KW-0732">Signal</keyword>
<reference evidence="10" key="2">
    <citation type="submission" date="2022-06" db="UniProtKB">
        <authorList>
            <consortium name="EnsemblMetazoa"/>
        </authorList>
    </citation>
    <scope>IDENTIFICATION</scope>
    <source>
        <strain evidence="10">PS312</strain>
    </source>
</reference>
<keyword evidence="8" id="KW-0393">Immunoglobulin domain</keyword>
<evidence type="ECO:0000256" key="2">
    <source>
        <dbReference type="ARBA" id="ARBA00022475"/>
    </source>
</evidence>
<evidence type="ECO:0000256" key="8">
    <source>
        <dbReference type="ARBA" id="ARBA00023319"/>
    </source>
</evidence>
<dbReference type="InterPro" id="IPR003599">
    <property type="entry name" value="Ig_sub"/>
</dbReference>
<evidence type="ECO:0000256" key="5">
    <source>
        <dbReference type="ARBA" id="ARBA00023136"/>
    </source>
</evidence>
<dbReference type="Pfam" id="PF07679">
    <property type="entry name" value="I-set"/>
    <property type="match status" value="1"/>
</dbReference>
<dbReference type="InterPro" id="IPR013106">
    <property type="entry name" value="Ig_V-set"/>
</dbReference>
<keyword evidence="5" id="KW-0472">Membrane</keyword>
<dbReference type="Pfam" id="PF13927">
    <property type="entry name" value="Ig_3"/>
    <property type="match status" value="1"/>
</dbReference>
<reference evidence="11" key="1">
    <citation type="journal article" date="2008" name="Nat. Genet.">
        <title>The Pristionchus pacificus genome provides a unique perspective on nematode lifestyle and parasitism.</title>
        <authorList>
            <person name="Dieterich C."/>
            <person name="Clifton S.W."/>
            <person name="Schuster L.N."/>
            <person name="Chinwalla A."/>
            <person name="Delehaunty K."/>
            <person name="Dinkelacker I."/>
            <person name="Fulton L."/>
            <person name="Fulton R."/>
            <person name="Godfrey J."/>
            <person name="Minx P."/>
            <person name="Mitreva M."/>
            <person name="Roeseler W."/>
            <person name="Tian H."/>
            <person name="Witte H."/>
            <person name="Yang S.P."/>
            <person name="Wilson R.K."/>
            <person name="Sommer R.J."/>
        </authorList>
    </citation>
    <scope>NUCLEOTIDE SEQUENCE [LARGE SCALE GENOMIC DNA]</scope>
    <source>
        <strain evidence="11">PS312</strain>
    </source>
</reference>
<keyword evidence="11" id="KW-1185">Reference proteome</keyword>
<dbReference type="InterPro" id="IPR007110">
    <property type="entry name" value="Ig-like_dom"/>
</dbReference>
<keyword evidence="2" id="KW-1003">Cell membrane</keyword>
<dbReference type="InterPro" id="IPR013783">
    <property type="entry name" value="Ig-like_fold"/>
</dbReference>
<accession>A0A8R1UE60</accession>
<evidence type="ECO:0000256" key="3">
    <source>
        <dbReference type="ARBA" id="ARBA00022729"/>
    </source>
</evidence>
<evidence type="ECO:0000313" key="10">
    <source>
        <dbReference type="EnsemblMetazoa" id="PPA22923.1"/>
    </source>
</evidence>
<gene>
    <name evidence="10" type="primary">WBGene00112477</name>
</gene>
<dbReference type="PROSITE" id="PS50835">
    <property type="entry name" value="IG_LIKE"/>
    <property type="match status" value="3"/>
</dbReference>
<dbReference type="Gene3D" id="2.60.40.10">
    <property type="entry name" value="Immunoglobulins"/>
    <property type="match status" value="3"/>
</dbReference>
<keyword evidence="4" id="KW-0677">Repeat</keyword>
<dbReference type="OrthoDB" id="6159398at2759"/>
<evidence type="ECO:0000256" key="9">
    <source>
        <dbReference type="SAM" id="MobiDB-lite"/>
    </source>
</evidence>
<dbReference type="FunFam" id="2.60.40.10:FF:000328">
    <property type="entry name" value="CLUMA_CG000981, isoform A"/>
    <property type="match status" value="1"/>
</dbReference>
<dbReference type="SMART" id="SM00409">
    <property type="entry name" value="IG"/>
    <property type="match status" value="3"/>
</dbReference>
<dbReference type="GO" id="GO:0043005">
    <property type="term" value="C:neuron projection"/>
    <property type="evidence" value="ECO:0000318"/>
    <property type="project" value="GO_Central"/>
</dbReference>
<dbReference type="SUPFAM" id="SSF48726">
    <property type="entry name" value="Immunoglobulin"/>
    <property type="match status" value="3"/>
</dbReference>
<dbReference type="Pfam" id="PF07686">
    <property type="entry name" value="V-set"/>
    <property type="match status" value="1"/>
</dbReference>
<evidence type="ECO:0000256" key="6">
    <source>
        <dbReference type="ARBA" id="ARBA00023157"/>
    </source>
</evidence>
<proteinExistence type="predicted"/>
<dbReference type="AlphaFoldDB" id="A0A2A6CCJ6"/>
<dbReference type="PANTHER" id="PTHR12231">
    <property type="entry name" value="CTX-RELATED TYPE I TRANSMEMBRANE PROTEIN"/>
    <property type="match status" value="1"/>
</dbReference>
<dbReference type="GO" id="GO:0005886">
    <property type="term" value="C:plasma membrane"/>
    <property type="evidence" value="ECO:0007669"/>
    <property type="project" value="UniProtKB-SubCell"/>
</dbReference>
<dbReference type="InterPro" id="IPR036179">
    <property type="entry name" value="Ig-like_dom_sf"/>
</dbReference>
<dbReference type="EnsemblMetazoa" id="PPA22923.1">
    <property type="protein sequence ID" value="PPA22923.1"/>
    <property type="gene ID" value="WBGene00112477"/>
</dbReference>
<dbReference type="PROSITE" id="PS51257">
    <property type="entry name" value="PROKAR_LIPOPROTEIN"/>
    <property type="match status" value="1"/>
</dbReference>
<dbReference type="InterPro" id="IPR051170">
    <property type="entry name" value="Neural/epithelial_adhesion"/>
</dbReference>
<dbReference type="SMART" id="SM00408">
    <property type="entry name" value="IGc2"/>
    <property type="match status" value="3"/>
</dbReference>
<feature type="region of interest" description="Disordered" evidence="9">
    <location>
        <begin position="379"/>
        <end position="406"/>
    </location>
</feature>
<evidence type="ECO:0000256" key="4">
    <source>
        <dbReference type="ARBA" id="ARBA00022737"/>
    </source>
</evidence>
<organism evidence="10 11">
    <name type="scientific">Pristionchus pacificus</name>
    <name type="common">Parasitic nematode worm</name>
    <dbReference type="NCBI Taxonomy" id="54126"/>
    <lineage>
        <taxon>Eukaryota</taxon>
        <taxon>Metazoa</taxon>
        <taxon>Ecdysozoa</taxon>
        <taxon>Nematoda</taxon>
        <taxon>Chromadorea</taxon>
        <taxon>Rhabditida</taxon>
        <taxon>Rhabditina</taxon>
        <taxon>Diplogasteromorpha</taxon>
        <taxon>Diplogasteroidea</taxon>
        <taxon>Neodiplogasteridae</taxon>
        <taxon>Pristionchus</taxon>
    </lineage>
</organism>
<feature type="compositionally biased region" description="Low complexity" evidence="9">
    <location>
        <begin position="388"/>
        <end position="397"/>
    </location>
</feature>
<evidence type="ECO:0000256" key="7">
    <source>
        <dbReference type="ARBA" id="ARBA00023180"/>
    </source>
</evidence>
<dbReference type="PANTHER" id="PTHR12231:SF253">
    <property type="entry name" value="DPR-INTERACTING PROTEIN ETA, ISOFORM B-RELATED"/>
    <property type="match status" value="1"/>
</dbReference>
<name>A0A2A6CCJ6_PRIPA</name>
<evidence type="ECO:0000256" key="1">
    <source>
        <dbReference type="ARBA" id="ARBA00004236"/>
    </source>
</evidence>
<accession>A0A2A6CCJ6</accession>
<protein>
    <submittedName>
        <fullName evidence="10">Rig-5</fullName>
    </submittedName>
</protein>
<sequence length="477" mass="52461">MTATSRYLFLAALSVGLGSGLSCGWFLVSGSVVDMIAVTVAPATAANILALPSLMCHLLHLCNVHGTPNYPTISEASMMNTTANIGHDVHFKCSVDNIGDKNTIIFLRPGPPQKMISYEGQIFSPIKRKYELTTRGGPFGNQWTLTIKNAQPSDRGFYACQLNGKNITTKIGFLDLKIPPAIATSTPSAVEVREGQNVTLACKANGEPTPTISWRRQDRQLIRFDGQEGFGASVYHGPEMNITRVSRRHMSEYVCVASNGVGADESWAIKLLVTFSPHATAKKRLLTVRRGQVARLVCDAWPRPEVVWQHEGEYLHEGHQIQQNYSVTGQLTTAHVLEIRAITPKNYGIYRCTARNDNGLHHADIELVESEDDARFANRVRPEGSGDGVPSSSSLSSVDDEDSDAHADDNTAAFYQYTTEMWETSTVAAHAPHHRHRHHEPATLMGRQLDMETTCSVRLGDYGIALCGPDHSIIYFC</sequence>
<comment type="subcellular location">
    <subcellularLocation>
        <location evidence="1">Cell membrane</location>
    </subcellularLocation>
</comment>
<dbReference type="InterPro" id="IPR013098">
    <property type="entry name" value="Ig_I-set"/>
</dbReference>